<dbReference type="VEuPathDB" id="MicrosporidiaDB:CWI39_2201p0010"/>
<comment type="caution">
    <text evidence="1">The sequence shown here is derived from an EMBL/GenBank/DDBJ whole genome shotgun (WGS) entry which is preliminary data.</text>
</comment>
<protein>
    <submittedName>
        <fullName evidence="1">Uncharacterized protein</fullName>
    </submittedName>
</protein>
<proteinExistence type="predicted"/>
<reference evidence="1 2" key="1">
    <citation type="submission" date="2017-12" db="EMBL/GenBank/DDBJ databases">
        <authorList>
            <person name="Pombert J.-F."/>
            <person name="Haag K.L."/>
            <person name="Ebert D."/>
        </authorList>
    </citation>
    <scope>NUCLEOTIDE SEQUENCE [LARGE SCALE GENOMIC DNA]</scope>
    <source>
        <strain evidence="1">IL-BN-2</strain>
    </source>
</reference>
<organism evidence="1 2">
    <name type="scientific">Hamiltosporidium magnivora</name>
    <dbReference type="NCBI Taxonomy" id="148818"/>
    <lineage>
        <taxon>Eukaryota</taxon>
        <taxon>Fungi</taxon>
        <taxon>Fungi incertae sedis</taxon>
        <taxon>Microsporidia</taxon>
        <taxon>Dubosqiidae</taxon>
        <taxon>Hamiltosporidium</taxon>
    </lineage>
</organism>
<accession>A0A4Q9KVM2</accession>
<name>A0A4Q9KVM2_9MICR</name>
<evidence type="ECO:0000313" key="1">
    <source>
        <dbReference type="EMBL" id="TBT98957.1"/>
    </source>
</evidence>
<dbReference type="Proteomes" id="UP000293045">
    <property type="component" value="Unassembled WGS sequence"/>
</dbReference>
<dbReference type="VEuPathDB" id="MicrosporidiaDB:CWI36_0028p0010"/>
<dbReference type="EMBL" id="PIXR01002201">
    <property type="protein sequence ID" value="TBT98957.1"/>
    <property type="molecule type" value="Genomic_DNA"/>
</dbReference>
<dbReference type="AlphaFoldDB" id="A0A4Q9KVM2"/>
<gene>
    <name evidence="1" type="ORF">CWI39_2201p0010</name>
</gene>
<evidence type="ECO:0000313" key="2">
    <source>
        <dbReference type="Proteomes" id="UP000293045"/>
    </source>
</evidence>
<sequence>MEYKNIKSYAFNEELIQEILSNNFWPVISFMVSKNCEKAREKEFDTLEALLKFVFFCYDLRKHLNYFTKKMIKFQNAYELIVKRNKNTAIYTLNKSKNNEVSMFYLMQYGWVE</sequence>